<evidence type="ECO:0000256" key="7">
    <source>
        <dbReference type="ARBA" id="ARBA00023136"/>
    </source>
</evidence>
<dbReference type="EMBL" id="OOIL02000003">
    <property type="protein sequence ID" value="VFQ59298.1"/>
    <property type="molecule type" value="Genomic_DNA"/>
</dbReference>
<organism evidence="12 13">
    <name type="scientific">Cuscuta campestris</name>
    <dbReference type="NCBI Taxonomy" id="132261"/>
    <lineage>
        <taxon>Eukaryota</taxon>
        <taxon>Viridiplantae</taxon>
        <taxon>Streptophyta</taxon>
        <taxon>Embryophyta</taxon>
        <taxon>Tracheophyta</taxon>
        <taxon>Spermatophyta</taxon>
        <taxon>Magnoliopsida</taxon>
        <taxon>eudicotyledons</taxon>
        <taxon>Gunneridae</taxon>
        <taxon>Pentapetalae</taxon>
        <taxon>asterids</taxon>
        <taxon>lamiids</taxon>
        <taxon>Solanales</taxon>
        <taxon>Convolvulaceae</taxon>
        <taxon>Cuscuteae</taxon>
        <taxon>Cuscuta</taxon>
        <taxon>Cuscuta subgen. Grammica</taxon>
        <taxon>Cuscuta sect. Cleistogrammica</taxon>
    </lineage>
</organism>
<dbReference type="Gene3D" id="1.10.510.10">
    <property type="entry name" value="Transferase(Phosphotransferase) domain 1"/>
    <property type="match status" value="1"/>
</dbReference>
<dbReference type="PANTHER" id="PTHR48007:SF56">
    <property type="entry name" value="LOW QUALITY PROTEIN: PROTEIN STRUBBELIG-RECEPTOR FAMILY 2"/>
    <property type="match status" value="1"/>
</dbReference>
<dbReference type="Pfam" id="PF07714">
    <property type="entry name" value="PK_Tyr_Ser-Thr"/>
    <property type="match status" value="1"/>
</dbReference>
<keyword evidence="8" id="KW-0675">Receptor</keyword>
<evidence type="ECO:0000313" key="12">
    <source>
        <dbReference type="EMBL" id="VFQ59298.1"/>
    </source>
</evidence>
<evidence type="ECO:0000256" key="8">
    <source>
        <dbReference type="ARBA" id="ARBA00023170"/>
    </source>
</evidence>
<gene>
    <name evidence="12" type="ORF">CCAM_LOCUS1074</name>
</gene>
<feature type="domain" description="Protein kinase" evidence="11">
    <location>
        <begin position="402"/>
        <end position="751"/>
    </location>
</feature>
<keyword evidence="7 10" id="KW-0472">Membrane</keyword>
<dbReference type="InterPro" id="IPR013210">
    <property type="entry name" value="LRR_N_plant-typ"/>
</dbReference>
<dbReference type="OrthoDB" id="676979at2759"/>
<name>A0A484K3K1_9ASTE</name>
<dbReference type="AlphaFoldDB" id="A0A484K3K1"/>
<dbReference type="InterPro" id="IPR011009">
    <property type="entry name" value="Kinase-like_dom_sf"/>
</dbReference>
<evidence type="ECO:0000256" key="9">
    <source>
        <dbReference type="SAM" id="MobiDB-lite"/>
    </source>
</evidence>
<dbReference type="Pfam" id="PF02466">
    <property type="entry name" value="Tim17"/>
    <property type="match status" value="1"/>
</dbReference>
<dbReference type="PANTHER" id="PTHR48007">
    <property type="entry name" value="LEUCINE-RICH REPEAT RECEPTOR-LIKE PROTEIN KINASE PXC1"/>
    <property type="match status" value="1"/>
</dbReference>
<comment type="subcellular location">
    <subcellularLocation>
        <location evidence="1">Membrane</location>
    </subcellularLocation>
</comment>
<accession>A0A484K3K1</accession>
<dbReference type="Gene3D" id="3.80.10.10">
    <property type="entry name" value="Ribonuclease Inhibitor"/>
    <property type="match status" value="1"/>
</dbReference>
<dbReference type="SUPFAM" id="SSF52058">
    <property type="entry name" value="L domain-like"/>
    <property type="match status" value="1"/>
</dbReference>
<dbReference type="SUPFAM" id="SSF56112">
    <property type="entry name" value="Protein kinase-like (PK-like)"/>
    <property type="match status" value="1"/>
</dbReference>
<evidence type="ECO:0000256" key="10">
    <source>
        <dbReference type="SAM" id="Phobius"/>
    </source>
</evidence>
<dbReference type="InterPro" id="IPR032675">
    <property type="entry name" value="LRR_dom_sf"/>
</dbReference>
<evidence type="ECO:0000256" key="4">
    <source>
        <dbReference type="ARBA" id="ARBA00022729"/>
    </source>
</evidence>
<keyword evidence="6 10" id="KW-1133">Transmembrane helix</keyword>
<evidence type="ECO:0000256" key="6">
    <source>
        <dbReference type="ARBA" id="ARBA00022989"/>
    </source>
</evidence>
<dbReference type="PROSITE" id="PS50011">
    <property type="entry name" value="PROTEIN_KINASE_DOM"/>
    <property type="match status" value="1"/>
</dbReference>
<dbReference type="InterPro" id="IPR000719">
    <property type="entry name" value="Prot_kinase_dom"/>
</dbReference>
<keyword evidence="2" id="KW-0433">Leucine-rich repeat</keyword>
<dbReference type="GO" id="GO:0005524">
    <property type="term" value="F:ATP binding"/>
    <property type="evidence" value="ECO:0007669"/>
    <property type="project" value="InterPro"/>
</dbReference>
<keyword evidence="4" id="KW-0732">Signal</keyword>
<keyword evidence="3 10" id="KW-0812">Transmembrane</keyword>
<feature type="region of interest" description="Disordered" evidence="9">
    <location>
        <begin position="343"/>
        <end position="366"/>
    </location>
</feature>
<evidence type="ECO:0000259" key="11">
    <source>
        <dbReference type="PROSITE" id="PS50011"/>
    </source>
</evidence>
<dbReference type="Proteomes" id="UP000595140">
    <property type="component" value="Unassembled WGS sequence"/>
</dbReference>
<dbReference type="InterPro" id="IPR001245">
    <property type="entry name" value="Ser-Thr/Tyr_kinase_cat_dom"/>
</dbReference>
<dbReference type="GO" id="GO:0016020">
    <property type="term" value="C:membrane"/>
    <property type="evidence" value="ECO:0007669"/>
    <property type="project" value="UniProtKB-SubCell"/>
</dbReference>
<evidence type="ECO:0000256" key="2">
    <source>
        <dbReference type="ARBA" id="ARBA00022614"/>
    </source>
</evidence>
<evidence type="ECO:0000256" key="5">
    <source>
        <dbReference type="ARBA" id="ARBA00022737"/>
    </source>
</evidence>
<protein>
    <recommendedName>
        <fullName evidence="11">Protein kinase domain-containing protein</fullName>
    </recommendedName>
</protein>
<dbReference type="Gene3D" id="3.30.200.20">
    <property type="entry name" value="Phosphorylase Kinase, domain 1"/>
    <property type="match status" value="1"/>
</dbReference>
<keyword evidence="5" id="KW-0677">Repeat</keyword>
<dbReference type="InterPro" id="IPR046959">
    <property type="entry name" value="PRK1-6/SRF4-like"/>
</dbReference>
<keyword evidence="13" id="KW-1185">Reference proteome</keyword>
<dbReference type="FunFam" id="3.80.10.10:FF:000062">
    <property type="entry name" value="protein STRUBBELIG-RECEPTOR FAMILY 3"/>
    <property type="match status" value="1"/>
</dbReference>
<evidence type="ECO:0000313" key="13">
    <source>
        <dbReference type="Proteomes" id="UP000595140"/>
    </source>
</evidence>
<dbReference type="InterPro" id="IPR001611">
    <property type="entry name" value="Leu-rich_rpt"/>
</dbReference>
<evidence type="ECO:0000256" key="3">
    <source>
        <dbReference type="ARBA" id="ARBA00022692"/>
    </source>
</evidence>
<evidence type="ECO:0000256" key="1">
    <source>
        <dbReference type="ARBA" id="ARBA00004370"/>
    </source>
</evidence>
<feature type="transmembrane region" description="Helical" evidence="10">
    <location>
        <begin position="6"/>
        <end position="24"/>
    </location>
</feature>
<proteinExistence type="predicted"/>
<dbReference type="Pfam" id="PF00560">
    <property type="entry name" value="LRR_1"/>
    <property type="match status" value="2"/>
</dbReference>
<dbReference type="Pfam" id="PF13855">
    <property type="entry name" value="LRR_8"/>
    <property type="match status" value="1"/>
</dbReference>
<sequence length="928" mass="102174">MSSRSLWFWLNASMFAALACLAFSRKDELEVQTLREMYKALNCPPQLENWGVEGGDPCEDHWVGVSCLDSSVIHIKLNGLNLTGHLDFQISNLQQLTELDLSSNNVEGEISLGFPLNLTSLSLAFNNFSGRIPDSLSGLKTLKNLNLSHNILTGPLGDFSGLGNLIEMDLSYNNLTGDLPSSFAALTNLAALFLQNNSLTGSVNLLSQLPLRDLNIEDNHFSGVIPETFQEIRNLWLGGNRFDRIENYTPWNFPLDFLHEERNASSSPLGPPSTQIGGHKRKKRLSIEGLFVIVIGATIVAISGGVLVFVWLCGSHKQLLGITKGKESSRHSCPTNSTVIAAAQEDSRQSSRIRSLREPLGLQPPPARAASTSSICSSKICEIPMCVKPYAMAEIESATNGFSQENLIGEGCFGYIYRAEFSNGQLSIVNRINIGEPTLVEEQLLDLVRTASRLRHPNIITLIGYTLEAGHCVLVYEHIRNVSLSDALHNDASMNLSWSLRLRVAVGVSRALNYMHSSCVPPIAHGNLMASRILLDEDLRPHVSECGLATLNHLTEFGYGASQDDDVQGRIRSTKEDVYAFGVLLLELLTGRRRSEEERGDLVQWSIPRLHDNASLAQMVDPIIRNTIPPKTLSHLADIVLLCLQVHTILNPLPLFCPHFGYYRNSLAHRGPHESYWPLGAREVTVSVVFMGRHLMKQAEEFRAPMSEVVEALMCLVQKSSEWPNNFTSHDLHKLPPHHSIQLQLLLHFYFTERRLHSSSLSSLEGMDPAGDELRYYEDEDTPVTKTIKGATTGLVAGTIWGTIVATWYDVPRVERSVALPGLVRTLKMMGNHGLTFAAIGGVYIGVEQLMQNYRMKRDFINGAVGGFAAGASVLGYRGKSISTAISAGAALAVTSAVIDAGGQTTRVDNGKEYYPYSTQPKRHATAE</sequence>
<reference evidence="12 13" key="1">
    <citation type="submission" date="2018-04" db="EMBL/GenBank/DDBJ databases">
        <authorList>
            <person name="Vogel A."/>
        </authorList>
    </citation>
    <scope>NUCLEOTIDE SEQUENCE [LARGE SCALE GENOMIC DNA]</scope>
</reference>
<dbReference type="PROSITE" id="PS51257">
    <property type="entry name" value="PROKAR_LIPOPROTEIN"/>
    <property type="match status" value="1"/>
</dbReference>
<dbReference type="Pfam" id="PF08263">
    <property type="entry name" value="LRRNT_2"/>
    <property type="match status" value="1"/>
</dbReference>
<dbReference type="GO" id="GO:0004672">
    <property type="term" value="F:protein kinase activity"/>
    <property type="evidence" value="ECO:0007669"/>
    <property type="project" value="InterPro"/>
</dbReference>
<feature type="transmembrane region" description="Helical" evidence="10">
    <location>
        <begin position="290"/>
        <end position="312"/>
    </location>
</feature>